<protein>
    <submittedName>
        <fullName evidence="2">Uncharacterized protein</fullName>
    </submittedName>
</protein>
<reference evidence="2 3" key="1">
    <citation type="submission" date="2015-09" db="EMBL/GenBank/DDBJ databases">
        <title>A metagenomics-based metabolic model of nitrate-dependent anaerobic oxidation of methane by Methanoperedens-like archaea.</title>
        <authorList>
            <person name="Arshad A."/>
            <person name="Speth D.R."/>
            <person name="De Graaf R.M."/>
            <person name="Op Den Camp H.J."/>
            <person name="Jetten M.S."/>
            <person name="Welte C.U."/>
        </authorList>
    </citation>
    <scope>NUCLEOTIDE SEQUENCE [LARGE SCALE GENOMIC DNA]</scope>
</reference>
<gene>
    <name evidence="2" type="ORF">MPEBLZ_01664</name>
</gene>
<evidence type="ECO:0000256" key="1">
    <source>
        <dbReference type="SAM" id="Phobius"/>
    </source>
</evidence>
<keyword evidence="1" id="KW-0812">Transmembrane</keyword>
<evidence type="ECO:0000313" key="2">
    <source>
        <dbReference type="EMBL" id="KPQ43790.1"/>
    </source>
</evidence>
<accession>A0A0P8A6P1</accession>
<keyword evidence="1" id="KW-1133">Transmembrane helix</keyword>
<name>A0A0P8A6P1_9EURY</name>
<feature type="transmembrane region" description="Helical" evidence="1">
    <location>
        <begin position="60"/>
        <end position="82"/>
    </location>
</feature>
<keyword evidence="1" id="KW-0472">Membrane</keyword>
<sequence length="87" mass="9967">MKAKETAILLVFLIFTLTFLIKFGLWTFTSTTNPSPENINRGTEFIAESAIPWWIQPIEWLAGLGDIGAYLIVGFIFFLKWIGEIRK</sequence>
<organism evidence="2 3">
    <name type="scientific">Candidatus Methanoperedens nitratireducens</name>
    <dbReference type="NCBI Taxonomy" id="1392998"/>
    <lineage>
        <taxon>Archaea</taxon>
        <taxon>Methanobacteriati</taxon>
        <taxon>Methanobacteriota</taxon>
        <taxon>Stenosarchaea group</taxon>
        <taxon>Methanomicrobia</taxon>
        <taxon>Methanosarcinales</taxon>
        <taxon>ANME-2 cluster</taxon>
        <taxon>Candidatus Methanoperedentaceae</taxon>
        <taxon>Candidatus Methanoperedens</taxon>
    </lineage>
</organism>
<proteinExistence type="predicted"/>
<dbReference type="AlphaFoldDB" id="A0A0P8A6P1"/>
<dbReference type="Proteomes" id="UP000050360">
    <property type="component" value="Unassembled WGS sequence"/>
</dbReference>
<evidence type="ECO:0000313" key="3">
    <source>
        <dbReference type="Proteomes" id="UP000050360"/>
    </source>
</evidence>
<feature type="transmembrane region" description="Helical" evidence="1">
    <location>
        <begin position="7"/>
        <end position="28"/>
    </location>
</feature>
<comment type="caution">
    <text evidence="2">The sequence shown here is derived from an EMBL/GenBank/DDBJ whole genome shotgun (WGS) entry which is preliminary data.</text>
</comment>
<dbReference type="EMBL" id="LKCM01000128">
    <property type="protein sequence ID" value="KPQ43790.1"/>
    <property type="molecule type" value="Genomic_DNA"/>
</dbReference>